<keyword evidence="2" id="KW-1185">Reference proteome</keyword>
<sequence length="402" mass="44685">MTSLEHRIARRRLLAGSAAVAAGGALAVGKPAPSRAVGPSARRTPSLELDSRNYVELDADFLNTQTAHYPRIKKLPDGRYILFYQTTQHSWNVYWTTSSDLRHWEKPQLLFETRKILDGADDLCFATADGCVLDNGDILAVCSFRANLRFSSHMELDGLVLRRSTDNGRSWGPEQQIYIGANWEPFVHQTDTGEVQVYFTHSAPKVAVENTKGSTGVAIIRSRDRGRTWTPDVRDYPYAADRVAQQYTRTTDAGVKMFTDQMPSALQIRPGGHIALAMESHLADGNYMISLAHTSRNWPDKLAMDENGPADRQDNLFLGAGPYLARFPSGESVLAYNQASRQRIRLGDREAREFGDPEAFLPGNGFWGSIELAGPRQLVTTMANVRSDGNKIMIGVLDLVKR</sequence>
<dbReference type="PANTHER" id="PTHR38792:SF3">
    <property type="entry name" value="BNR_ASP-BOX REPEAT DOMAIN PROTEIN (AFU_ORTHOLOGUE AFUA_7G06430)-RELATED"/>
    <property type="match status" value="1"/>
</dbReference>
<gene>
    <name evidence="1" type="ORF">SAMN04489812_4928</name>
</gene>
<dbReference type="EMBL" id="LT629772">
    <property type="protein sequence ID" value="SDT27714.1"/>
    <property type="molecule type" value="Genomic_DNA"/>
</dbReference>
<dbReference type="RefSeq" id="WP_091528440.1">
    <property type="nucleotide sequence ID" value="NZ_LT629772.1"/>
</dbReference>
<dbReference type="STRING" id="630515.SAMN04489812_4928"/>
<dbReference type="Gene3D" id="2.120.10.10">
    <property type="match status" value="1"/>
</dbReference>
<dbReference type="SUPFAM" id="SSF50939">
    <property type="entry name" value="Sialidases"/>
    <property type="match status" value="1"/>
</dbReference>
<accession>A0A1H1Z1V3</accession>
<evidence type="ECO:0000313" key="2">
    <source>
        <dbReference type="Proteomes" id="UP000199103"/>
    </source>
</evidence>
<proteinExistence type="predicted"/>
<organism evidence="1 2">
    <name type="scientific">Microlunatus soli</name>
    <dbReference type="NCBI Taxonomy" id="630515"/>
    <lineage>
        <taxon>Bacteria</taxon>
        <taxon>Bacillati</taxon>
        <taxon>Actinomycetota</taxon>
        <taxon>Actinomycetes</taxon>
        <taxon>Propionibacteriales</taxon>
        <taxon>Propionibacteriaceae</taxon>
        <taxon>Microlunatus</taxon>
    </lineage>
</organism>
<dbReference type="PANTHER" id="PTHR38792">
    <property type="entry name" value="BNR/ASP-BOX REPEAT DOMAIN PROTEIN (AFU_ORTHOLOGUE AFUA_7G06430)-RELATED"/>
    <property type="match status" value="1"/>
</dbReference>
<dbReference type="InterPro" id="IPR006311">
    <property type="entry name" value="TAT_signal"/>
</dbReference>
<name>A0A1H1Z1V3_9ACTN</name>
<dbReference type="InterPro" id="IPR036278">
    <property type="entry name" value="Sialidase_sf"/>
</dbReference>
<protein>
    <submittedName>
        <fullName evidence="1">BNR repeat-like domain-containing protein</fullName>
    </submittedName>
</protein>
<dbReference type="Proteomes" id="UP000199103">
    <property type="component" value="Chromosome I"/>
</dbReference>
<dbReference type="CDD" id="cd15482">
    <property type="entry name" value="Sialidase_non-viral"/>
    <property type="match status" value="1"/>
</dbReference>
<dbReference type="AlphaFoldDB" id="A0A1H1Z1V3"/>
<dbReference type="PROSITE" id="PS51318">
    <property type="entry name" value="TAT"/>
    <property type="match status" value="1"/>
</dbReference>
<reference evidence="1 2" key="1">
    <citation type="submission" date="2016-10" db="EMBL/GenBank/DDBJ databases">
        <authorList>
            <person name="de Groot N.N."/>
        </authorList>
    </citation>
    <scope>NUCLEOTIDE SEQUENCE [LARGE SCALE GENOMIC DNA]</scope>
    <source>
        <strain evidence="1 2">DSM 21800</strain>
    </source>
</reference>
<evidence type="ECO:0000313" key="1">
    <source>
        <dbReference type="EMBL" id="SDT27714.1"/>
    </source>
</evidence>
<dbReference type="OrthoDB" id="3797695at2"/>